<gene>
    <name evidence="2" type="ORF">H1D41_18095</name>
</gene>
<evidence type="ECO:0000256" key="1">
    <source>
        <dbReference type="SAM" id="Phobius"/>
    </source>
</evidence>
<proteinExistence type="predicted"/>
<name>A0A8J7LQT8_9RHOB</name>
<keyword evidence="1" id="KW-0812">Transmembrane</keyword>
<keyword evidence="1" id="KW-0472">Membrane</keyword>
<feature type="transmembrane region" description="Helical" evidence="1">
    <location>
        <begin position="33"/>
        <end position="51"/>
    </location>
</feature>
<sequence length="85" mass="9227">MKNSLAFVVFAIIAAILNAIVFPGPLESPYAEGVGKAVACWGIAFLITWAAKKNRSAWLFGVSMFILIFMIFIQPVLMDSMVNSG</sequence>
<keyword evidence="3" id="KW-1185">Reference proteome</keyword>
<feature type="transmembrane region" description="Helical" evidence="1">
    <location>
        <begin position="58"/>
        <end position="77"/>
    </location>
</feature>
<dbReference type="AlphaFoldDB" id="A0A8J7LQT8"/>
<organism evidence="2 3">
    <name type="scientific">Halocynthiibacter styelae</name>
    <dbReference type="NCBI Taxonomy" id="2761955"/>
    <lineage>
        <taxon>Bacteria</taxon>
        <taxon>Pseudomonadati</taxon>
        <taxon>Pseudomonadota</taxon>
        <taxon>Alphaproteobacteria</taxon>
        <taxon>Rhodobacterales</taxon>
        <taxon>Paracoccaceae</taxon>
        <taxon>Halocynthiibacter</taxon>
    </lineage>
</organism>
<accession>A0A8J7LQT8</accession>
<dbReference type="EMBL" id="JADCKQ010000026">
    <property type="protein sequence ID" value="MBI1495551.1"/>
    <property type="molecule type" value="Genomic_DNA"/>
</dbReference>
<evidence type="ECO:0000313" key="2">
    <source>
        <dbReference type="EMBL" id="MBI1495551.1"/>
    </source>
</evidence>
<keyword evidence="1" id="KW-1133">Transmembrane helix</keyword>
<dbReference type="RefSeq" id="WP_228850244.1">
    <property type="nucleotide sequence ID" value="NZ_JADCKQ010000026.1"/>
</dbReference>
<comment type="caution">
    <text evidence="2">The sequence shown here is derived from an EMBL/GenBank/DDBJ whole genome shotgun (WGS) entry which is preliminary data.</text>
</comment>
<reference evidence="2" key="1">
    <citation type="submission" date="2020-10" db="EMBL/GenBank/DDBJ databases">
        <title>Paenihalocynthiibacter styelae gen. nov., sp. nov., isolated from stalked sea squirt Styela clava.</title>
        <authorList>
            <person name="Kim Y.-O."/>
            <person name="Yoon J.-H."/>
        </authorList>
    </citation>
    <scope>NUCLEOTIDE SEQUENCE</scope>
    <source>
        <strain evidence="2">MYP1-1</strain>
    </source>
</reference>
<protein>
    <submittedName>
        <fullName evidence="2">Uncharacterized protein</fullName>
    </submittedName>
</protein>
<dbReference type="Proteomes" id="UP000640583">
    <property type="component" value="Unassembled WGS sequence"/>
</dbReference>
<evidence type="ECO:0000313" key="3">
    <source>
        <dbReference type="Proteomes" id="UP000640583"/>
    </source>
</evidence>